<dbReference type="PROSITE" id="PS51257">
    <property type="entry name" value="PROKAR_LIPOPROTEIN"/>
    <property type="match status" value="1"/>
</dbReference>
<feature type="chain" id="PRO_5047333985" evidence="2">
    <location>
        <begin position="20"/>
        <end position="367"/>
    </location>
</feature>
<gene>
    <name evidence="3" type="ORF">POL25_04970</name>
</gene>
<protein>
    <submittedName>
        <fullName evidence="3">Uncharacterized protein</fullName>
    </submittedName>
</protein>
<name>A0ABT5DRF8_9BACT</name>
<evidence type="ECO:0000256" key="2">
    <source>
        <dbReference type="SAM" id="SignalP"/>
    </source>
</evidence>
<dbReference type="RefSeq" id="WP_272084678.1">
    <property type="nucleotide sequence ID" value="NZ_JAQNDL010000001.1"/>
</dbReference>
<keyword evidence="2" id="KW-0732">Signal</keyword>
<evidence type="ECO:0000313" key="3">
    <source>
        <dbReference type="EMBL" id="MDC0716231.1"/>
    </source>
</evidence>
<evidence type="ECO:0000313" key="4">
    <source>
        <dbReference type="Proteomes" id="UP001221686"/>
    </source>
</evidence>
<comment type="caution">
    <text evidence="3">The sequence shown here is derived from an EMBL/GenBank/DDBJ whole genome shotgun (WGS) entry which is preliminary data.</text>
</comment>
<feature type="compositionally biased region" description="Low complexity" evidence="1">
    <location>
        <begin position="24"/>
        <end position="68"/>
    </location>
</feature>
<reference evidence="3 4" key="1">
    <citation type="submission" date="2022-11" db="EMBL/GenBank/DDBJ databases">
        <title>Minimal conservation of predation-associated metabolite biosynthetic gene clusters underscores biosynthetic potential of Myxococcota including descriptions for ten novel species: Archangium lansinium sp. nov., Myxococcus landrumus sp. nov., Nannocystis bai.</title>
        <authorList>
            <person name="Ahearne A."/>
            <person name="Stevens C."/>
            <person name="Dowd S."/>
        </authorList>
    </citation>
    <scope>NUCLEOTIDE SEQUENCE [LARGE SCALE GENOMIC DNA]</scope>
    <source>
        <strain evidence="3 4">BB15-2</strain>
    </source>
</reference>
<sequence length="367" mass="38456">MRRLALSVAAATLACGTNTSPGFSTGPGVTSVTTPGTSTSTSSTSSAGSSSTSTSGGAEDSAAASTAGVSTFDMDPAPDLGDPQPEGCKGKIDFVFVISALFTMDEEQDQLVASFPGFLDVLETKFAGFDRHIISVNTDEKWRGLNCESAEYCGNKGSCGPNAMDYVCGSHADTVFKCDRTRGAGLLYNAGPYATNHVCELYGGNRYIVEGETDPDAFACIAQVGTFGDDPPLADTLVAAVSDELNGPGGCNEGFLRDDALLVFVFIMDNEDYESVLSAKKVHEAVVAAKGGDEHAIVGLAIIGQPLEGEPVPGCVYDDGLWPIHVREVIKTFEYHHEGNICADSYDGFFSEAADLVHEACDAFIPQ</sequence>
<proteinExistence type="predicted"/>
<dbReference type="EMBL" id="JAQNDL010000001">
    <property type="protein sequence ID" value="MDC0716231.1"/>
    <property type="molecule type" value="Genomic_DNA"/>
</dbReference>
<organism evidence="3 4">
    <name type="scientific">Nannocystis bainbridge</name>
    <dbReference type="NCBI Taxonomy" id="2995303"/>
    <lineage>
        <taxon>Bacteria</taxon>
        <taxon>Pseudomonadati</taxon>
        <taxon>Myxococcota</taxon>
        <taxon>Polyangia</taxon>
        <taxon>Nannocystales</taxon>
        <taxon>Nannocystaceae</taxon>
        <taxon>Nannocystis</taxon>
    </lineage>
</organism>
<evidence type="ECO:0000256" key="1">
    <source>
        <dbReference type="SAM" id="MobiDB-lite"/>
    </source>
</evidence>
<feature type="signal peptide" evidence="2">
    <location>
        <begin position="1"/>
        <end position="19"/>
    </location>
</feature>
<dbReference type="Proteomes" id="UP001221686">
    <property type="component" value="Unassembled WGS sequence"/>
</dbReference>
<keyword evidence="4" id="KW-1185">Reference proteome</keyword>
<feature type="region of interest" description="Disordered" evidence="1">
    <location>
        <begin position="17"/>
        <end position="86"/>
    </location>
</feature>
<accession>A0ABT5DRF8</accession>